<dbReference type="PANTHER" id="PTHR12480:SF6">
    <property type="entry name" value="2-OXOGLUTARATE AND IRON-DEPENDENT OXYGENASE JMJD4"/>
    <property type="match status" value="1"/>
</dbReference>
<gene>
    <name evidence="2" type="ORF">QCA50_007439</name>
</gene>
<dbReference type="SMART" id="SM00558">
    <property type="entry name" value="JmjC"/>
    <property type="match status" value="1"/>
</dbReference>
<dbReference type="PROSITE" id="PS51184">
    <property type="entry name" value="JMJC"/>
    <property type="match status" value="1"/>
</dbReference>
<dbReference type="InterPro" id="IPR003347">
    <property type="entry name" value="JmjC_dom"/>
</dbReference>
<sequence length="400" mass="46815">MHHRGTPSYKEFYLEFLCPNVPVLLNQSLTASWPARHNWTKHCAASKSAEVCWEYLIEQYGDLEVTVADCAKSDSFGNQARCAIPFRDVVQLWNTSEGKSLYVKDWHLAKQIELRLHNSASATHTSFYTTPDIFRDDWMNAYYTAHTEDDFRFVYIGAEGTFTPLHRDVYTSYSWSTNIIGRKRWWLFPPDQTRYLFMKHRKMSVYDVRNVDTKDFPEFHLARPIVVEQDEGETIFVPSGWYHQVENITHCISINHNWCNSVNLHSLYHSMCEKVVEVKEALQDVLEMLSHNQSDDEWKAEWTKIVQDVVKHDAGWNFLTFWRMVLYALRNVASPVPDLSTSKSVFPHAPPNLRPPIQFVTEQIRMCYDDFRLRDRRECEGEVLEVVTEIGAILTSLQLS</sequence>
<dbReference type="GO" id="GO:0005737">
    <property type="term" value="C:cytoplasm"/>
    <property type="evidence" value="ECO:0007669"/>
    <property type="project" value="TreeGrafter"/>
</dbReference>
<comment type="caution">
    <text evidence="2">The sequence shown here is derived from an EMBL/GenBank/DDBJ whole genome shotgun (WGS) entry which is preliminary data.</text>
</comment>
<dbReference type="InterPro" id="IPR050910">
    <property type="entry name" value="JMJD6_ArgDemeth/LysHydrox"/>
</dbReference>
<protein>
    <recommendedName>
        <fullName evidence="1">JmjC domain-containing protein</fullName>
    </recommendedName>
</protein>
<dbReference type="Proteomes" id="UP001385951">
    <property type="component" value="Unassembled WGS sequence"/>
</dbReference>
<keyword evidence="3" id="KW-1185">Reference proteome</keyword>
<dbReference type="GO" id="GO:0005634">
    <property type="term" value="C:nucleus"/>
    <property type="evidence" value="ECO:0007669"/>
    <property type="project" value="TreeGrafter"/>
</dbReference>
<reference evidence="2 3" key="1">
    <citation type="submission" date="2022-09" db="EMBL/GenBank/DDBJ databases">
        <authorList>
            <person name="Palmer J.M."/>
        </authorList>
    </citation>
    <scope>NUCLEOTIDE SEQUENCE [LARGE SCALE GENOMIC DNA]</scope>
    <source>
        <strain evidence="2 3">DSM 7382</strain>
    </source>
</reference>
<dbReference type="SUPFAM" id="SSF51197">
    <property type="entry name" value="Clavaminate synthase-like"/>
    <property type="match status" value="1"/>
</dbReference>
<dbReference type="Gene3D" id="2.60.120.650">
    <property type="entry name" value="Cupin"/>
    <property type="match status" value="1"/>
</dbReference>
<dbReference type="InterPro" id="IPR041667">
    <property type="entry name" value="Cupin_8"/>
</dbReference>
<dbReference type="GO" id="GO:0045905">
    <property type="term" value="P:positive regulation of translational termination"/>
    <property type="evidence" value="ECO:0007669"/>
    <property type="project" value="TreeGrafter"/>
</dbReference>
<dbReference type="PANTHER" id="PTHR12480">
    <property type="entry name" value="ARGININE DEMETHYLASE AND LYSYL-HYDROXYLASE JMJD"/>
    <property type="match status" value="1"/>
</dbReference>
<dbReference type="GO" id="GO:0043565">
    <property type="term" value="F:sequence-specific DNA binding"/>
    <property type="evidence" value="ECO:0007669"/>
    <property type="project" value="TreeGrafter"/>
</dbReference>
<evidence type="ECO:0000313" key="2">
    <source>
        <dbReference type="EMBL" id="KAK7689646.1"/>
    </source>
</evidence>
<evidence type="ECO:0000259" key="1">
    <source>
        <dbReference type="PROSITE" id="PS51184"/>
    </source>
</evidence>
<feature type="domain" description="JmjC" evidence="1">
    <location>
        <begin position="119"/>
        <end position="275"/>
    </location>
</feature>
<name>A0AAW0G8H5_9APHY</name>
<dbReference type="GO" id="GO:0016706">
    <property type="term" value="F:2-oxoglutarate-dependent dioxygenase activity"/>
    <property type="evidence" value="ECO:0007669"/>
    <property type="project" value="TreeGrafter"/>
</dbReference>
<evidence type="ECO:0000313" key="3">
    <source>
        <dbReference type="Proteomes" id="UP001385951"/>
    </source>
</evidence>
<dbReference type="AlphaFoldDB" id="A0AAW0G8H5"/>
<dbReference type="Pfam" id="PF13621">
    <property type="entry name" value="Cupin_8"/>
    <property type="match status" value="1"/>
</dbReference>
<organism evidence="2 3">
    <name type="scientific">Cerrena zonata</name>
    <dbReference type="NCBI Taxonomy" id="2478898"/>
    <lineage>
        <taxon>Eukaryota</taxon>
        <taxon>Fungi</taxon>
        <taxon>Dikarya</taxon>
        <taxon>Basidiomycota</taxon>
        <taxon>Agaricomycotina</taxon>
        <taxon>Agaricomycetes</taxon>
        <taxon>Polyporales</taxon>
        <taxon>Cerrenaceae</taxon>
        <taxon>Cerrena</taxon>
    </lineage>
</organism>
<dbReference type="EMBL" id="JASBNA010000008">
    <property type="protein sequence ID" value="KAK7689646.1"/>
    <property type="molecule type" value="Genomic_DNA"/>
</dbReference>
<proteinExistence type="predicted"/>
<accession>A0AAW0G8H5</accession>